<dbReference type="EMBL" id="BGPR01151528">
    <property type="protein sequence ID" value="GBL59709.1"/>
    <property type="molecule type" value="Genomic_DNA"/>
</dbReference>
<reference evidence="1 2" key="1">
    <citation type="journal article" date="2019" name="Sci. Rep.">
        <title>Orb-weaving spider Araneus ventricosus genome elucidates the spidroin gene catalogue.</title>
        <authorList>
            <person name="Kono N."/>
            <person name="Nakamura H."/>
            <person name="Ohtoshi R."/>
            <person name="Moran D.A.P."/>
            <person name="Shinohara A."/>
            <person name="Yoshida Y."/>
            <person name="Fujiwara M."/>
            <person name="Mori M."/>
            <person name="Tomita M."/>
            <person name="Arakawa K."/>
        </authorList>
    </citation>
    <scope>NUCLEOTIDE SEQUENCE [LARGE SCALE GENOMIC DNA]</scope>
</reference>
<dbReference type="AlphaFoldDB" id="A0A4Y1ZNT6"/>
<sequence length="92" mass="10466">MVQADGSTSIYLRPYILKIIGKTRGQVSQPQLLDMTSRYAISGRQTPTTLQFREKWKNKTLAESLRLYNLQFISLSCKLINITGDQLIAEDS</sequence>
<keyword evidence="2" id="KW-1185">Reference proteome</keyword>
<comment type="caution">
    <text evidence="1">The sequence shown here is derived from an EMBL/GenBank/DDBJ whole genome shotgun (WGS) entry which is preliminary data.</text>
</comment>
<gene>
    <name evidence="1" type="ORF">AVEN_109380_1</name>
</gene>
<organism evidence="1 2">
    <name type="scientific">Araneus ventricosus</name>
    <name type="common">Orbweaver spider</name>
    <name type="synonym">Epeira ventricosa</name>
    <dbReference type="NCBI Taxonomy" id="182803"/>
    <lineage>
        <taxon>Eukaryota</taxon>
        <taxon>Metazoa</taxon>
        <taxon>Ecdysozoa</taxon>
        <taxon>Arthropoda</taxon>
        <taxon>Chelicerata</taxon>
        <taxon>Arachnida</taxon>
        <taxon>Araneae</taxon>
        <taxon>Araneomorphae</taxon>
        <taxon>Entelegynae</taxon>
        <taxon>Araneoidea</taxon>
        <taxon>Araneidae</taxon>
        <taxon>Araneus</taxon>
    </lineage>
</organism>
<proteinExistence type="predicted"/>
<accession>A0A4Y1ZNT6</accession>
<protein>
    <submittedName>
        <fullName evidence="1">Uncharacterized protein</fullName>
    </submittedName>
</protein>
<name>A0A4Y1ZNT6_ARAVE</name>
<dbReference type="Proteomes" id="UP000499080">
    <property type="component" value="Unassembled WGS sequence"/>
</dbReference>
<evidence type="ECO:0000313" key="1">
    <source>
        <dbReference type="EMBL" id="GBL59709.1"/>
    </source>
</evidence>
<evidence type="ECO:0000313" key="2">
    <source>
        <dbReference type="Proteomes" id="UP000499080"/>
    </source>
</evidence>